<gene>
    <name evidence="9" type="ORF">GCM10023333_00790</name>
</gene>
<evidence type="ECO:0000256" key="4">
    <source>
        <dbReference type="ARBA" id="ARBA00022747"/>
    </source>
</evidence>
<dbReference type="InterPro" id="IPR001525">
    <property type="entry name" value="C5_MeTfrase"/>
</dbReference>
<protein>
    <recommendedName>
        <fullName evidence="8">Cytosine-specific methyltransferase</fullName>
        <ecNumber evidence="8">2.1.1.37</ecNumber>
    </recommendedName>
</protein>
<dbReference type="NCBIfam" id="TIGR00675">
    <property type="entry name" value="dcm"/>
    <property type="match status" value="1"/>
</dbReference>
<evidence type="ECO:0000256" key="2">
    <source>
        <dbReference type="ARBA" id="ARBA00022679"/>
    </source>
</evidence>
<keyword evidence="10" id="KW-1185">Reference proteome</keyword>
<dbReference type="PROSITE" id="PS51679">
    <property type="entry name" value="SAM_MT_C5"/>
    <property type="match status" value="1"/>
</dbReference>
<dbReference type="Pfam" id="PF00145">
    <property type="entry name" value="DNA_methylase"/>
    <property type="match status" value="1"/>
</dbReference>
<evidence type="ECO:0000256" key="8">
    <source>
        <dbReference type="RuleBase" id="RU000417"/>
    </source>
</evidence>
<dbReference type="PROSITE" id="PS00095">
    <property type="entry name" value="C5_MTASE_2"/>
    <property type="match status" value="1"/>
</dbReference>
<dbReference type="PRINTS" id="PR00105">
    <property type="entry name" value="C5METTRFRASE"/>
</dbReference>
<dbReference type="Gene3D" id="3.90.120.10">
    <property type="entry name" value="DNA Methylase, subunit A, domain 2"/>
    <property type="match status" value="1"/>
</dbReference>
<dbReference type="EC" id="2.1.1.37" evidence="8"/>
<keyword evidence="3 6" id="KW-0949">S-adenosyl-L-methionine</keyword>
<keyword evidence="2 6" id="KW-0808">Transferase</keyword>
<sequence length="422" mass="47744">MSETESTRKLTGTYIDLFSGCGGLSLGLGHAGWQGLFAVEKDPMAFSTFRHNLIDGKNSHFAWPQWLPKEANCIQELLESYRDELKSLRGKVDLIAGGPPCQGFSMAGRRNAKDPRNKLSEEYIKMVDIISPKYLLLENVRGFNTTFSNSKCESSKVPYSLVVREKLESLGYAVYQKYVCSSDFGVPQTRIRFIMIGVKKELDECSGFDPFKKLFDSRTSFLRQKGLPLRNMTAEDAIADLTTNNKELIAHSGSEVTGFKMIDYRVPKKKSAYLKLMRKGMRIKAPNSLRLARHKKQTVEKFRLIQEICTPGVALNEKLRERVGTKKHAITVLHRERPSRTLTTLPDDLLHYDEPRILTVREMARIQSFPDSFEVLGKYTTGGQARKSECPRYTQIGNAVPPLLGEALGQLIKGMLDNDNYK</sequence>
<dbReference type="GO" id="GO:0008168">
    <property type="term" value="F:methyltransferase activity"/>
    <property type="evidence" value="ECO:0007669"/>
    <property type="project" value="UniProtKB-KW"/>
</dbReference>
<proteinExistence type="inferred from homology"/>
<dbReference type="PANTHER" id="PTHR10629">
    <property type="entry name" value="CYTOSINE-SPECIFIC METHYLTRANSFERASE"/>
    <property type="match status" value="1"/>
</dbReference>
<dbReference type="Proteomes" id="UP001499988">
    <property type="component" value="Unassembled WGS sequence"/>
</dbReference>
<dbReference type="InterPro" id="IPR031303">
    <property type="entry name" value="C5_meth_CS"/>
</dbReference>
<dbReference type="InterPro" id="IPR018117">
    <property type="entry name" value="C5_DNA_meth_AS"/>
</dbReference>
<evidence type="ECO:0000256" key="3">
    <source>
        <dbReference type="ARBA" id="ARBA00022691"/>
    </source>
</evidence>
<dbReference type="PROSITE" id="PS00094">
    <property type="entry name" value="C5_MTASE_1"/>
    <property type="match status" value="1"/>
</dbReference>
<comment type="catalytic activity">
    <reaction evidence="5 8">
        <text>a 2'-deoxycytidine in DNA + S-adenosyl-L-methionine = a 5-methyl-2'-deoxycytidine in DNA + S-adenosyl-L-homocysteine + H(+)</text>
        <dbReference type="Rhea" id="RHEA:13681"/>
        <dbReference type="Rhea" id="RHEA-COMP:11369"/>
        <dbReference type="Rhea" id="RHEA-COMP:11370"/>
        <dbReference type="ChEBI" id="CHEBI:15378"/>
        <dbReference type="ChEBI" id="CHEBI:57856"/>
        <dbReference type="ChEBI" id="CHEBI:59789"/>
        <dbReference type="ChEBI" id="CHEBI:85452"/>
        <dbReference type="ChEBI" id="CHEBI:85454"/>
        <dbReference type="EC" id="2.1.1.37"/>
    </reaction>
</comment>
<name>A0ABP9EGH7_9GAMM</name>
<evidence type="ECO:0000256" key="1">
    <source>
        <dbReference type="ARBA" id="ARBA00022603"/>
    </source>
</evidence>
<dbReference type="EMBL" id="BAABJZ010000002">
    <property type="protein sequence ID" value="GAA4871811.1"/>
    <property type="molecule type" value="Genomic_DNA"/>
</dbReference>
<dbReference type="SUPFAM" id="SSF53335">
    <property type="entry name" value="S-adenosyl-L-methionine-dependent methyltransferases"/>
    <property type="match status" value="1"/>
</dbReference>
<organism evidence="9 10">
    <name type="scientific">Ferrimonas pelagia</name>
    <dbReference type="NCBI Taxonomy" id="1177826"/>
    <lineage>
        <taxon>Bacteria</taxon>
        <taxon>Pseudomonadati</taxon>
        <taxon>Pseudomonadota</taxon>
        <taxon>Gammaproteobacteria</taxon>
        <taxon>Alteromonadales</taxon>
        <taxon>Ferrimonadaceae</taxon>
        <taxon>Ferrimonas</taxon>
    </lineage>
</organism>
<evidence type="ECO:0000256" key="6">
    <source>
        <dbReference type="PROSITE-ProRule" id="PRU01016"/>
    </source>
</evidence>
<comment type="similarity">
    <text evidence="6 7">Belongs to the class I-like SAM-binding methyltransferase superfamily. C5-methyltransferase family.</text>
</comment>
<keyword evidence="4" id="KW-0680">Restriction system</keyword>
<evidence type="ECO:0000256" key="5">
    <source>
        <dbReference type="ARBA" id="ARBA00047422"/>
    </source>
</evidence>
<dbReference type="InterPro" id="IPR050390">
    <property type="entry name" value="C5-Methyltransferase"/>
</dbReference>
<evidence type="ECO:0000313" key="10">
    <source>
        <dbReference type="Proteomes" id="UP001499988"/>
    </source>
</evidence>
<comment type="caution">
    <text evidence="9">The sequence shown here is derived from an EMBL/GenBank/DDBJ whole genome shotgun (WGS) entry which is preliminary data.</text>
</comment>
<dbReference type="PANTHER" id="PTHR10629:SF52">
    <property type="entry name" value="DNA (CYTOSINE-5)-METHYLTRANSFERASE 1"/>
    <property type="match status" value="1"/>
</dbReference>
<dbReference type="Gene3D" id="3.40.50.150">
    <property type="entry name" value="Vaccinia Virus protein VP39"/>
    <property type="match status" value="1"/>
</dbReference>
<accession>A0ABP9EGH7</accession>
<reference evidence="10" key="1">
    <citation type="journal article" date="2019" name="Int. J. Syst. Evol. Microbiol.">
        <title>The Global Catalogue of Microorganisms (GCM) 10K type strain sequencing project: providing services to taxonomists for standard genome sequencing and annotation.</title>
        <authorList>
            <consortium name="The Broad Institute Genomics Platform"/>
            <consortium name="The Broad Institute Genome Sequencing Center for Infectious Disease"/>
            <person name="Wu L."/>
            <person name="Ma J."/>
        </authorList>
    </citation>
    <scope>NUCLEOTIDE SEQUENCE [LARGE SCALE GENOMIC DNA]</scope>
    <source>
        <strain evidence="10">JCM 18401</strain>
    </source>
</reference>
<keyword evidence="1 6" id="KW-0489">Methyltransferase</keyword>
<evidence type="ECO:0000256" key="7">
    <source>
        <dbReference type="RuleBase" id="RU000416"/>
    </source>
</evidence>
<dbReference type="GO" id="GO:0032259">
    <property type="term" value="P:methylation"/>
    <property type="evidence" value="ECO:0007669"/>
    <property type="project" value="UniProtKB-KW"/>
</dbReference>
<dbReference type="InterPro" id="IPR029063">
    <property type="entry name" value="SAM-dependent_MTases_sf"/>
</dbReference>
<feature type="active site" evidence="6">
    <location>
        <position position="101"/>
    </location>
</feature>
<evidence type="ECO:0000313" key="9">
    <source>
        <dbReference type="EMBL" id="GAA4871811.1"/>
    </source>
</evidence>